<dbReference type="InterPro" id="IPR052894">
    <property type="entry name" value="AsmA-related"/>
</dbReference>
<evidence type="ECO:0008006" key="3">
    <source>
        <dbReference type="Google" id="ProtNLM"/>
    </source>
</evidence>
<evidence type="ECO:0000313" key="1">
    <source>
        <dbReference type="EMBL" id="MDI6450700.1"/>
    </source>
</evidence>
<dbReference type="GO" id="GO:0090313">
    <property type="term" value="P:regulation of protein targeting to membrane"/>
    <property type="evidence" value="ECO:0007669"/>
    <property type="project" value="TreeGrafter"/>
</dbReference>
<dbReference type="RefSeq" id="WP_349246110.1">
    <property type="nucleotide sequence ID" value="NZ_JASCXX010000023.1"/>
</dbReference>
<dbReference type="PANTHER" id="PTHR30441:SF8">
    <property type="entry name" value="DUF748 DOMAIN-CONTAINING PROTEIN"/>
    <property type="match status" value="1"/>
</dbReference>
<dbReference type="PANTHER" id="PTHR30441">
    <property type="entry name" value="DUF748 DOMAIN-CONTAINING PROTEIN"/>
    <property type="match status" value="1"/>
</dbReference>
<reference evidence="1" key="1">
    <citation type="submission" date="2023-05" db="EMBL/GenBank/DDBJ databases">
        <title>Anaerotaeda fermentans gen. nov., sp. nov., a novel anaerobic planctomycete of the new family within the order Sedimentisphaerales isolated from Taman Peninsula, Russia.</title>
        <authorList>
            <person name="Khomyakova M.A."/>
            <person name="Merkel A.Y."/>
            <person name="Slobodkin A.I."/>
        </authorList>
    </citation>
    <scope>NUCLEOTIDE SEQUENCE</scope>
    <source>
        <strain evidence="1">M17dextr</strain>
    </source>
</reference>
<name>A0AAW6U1C3_9BACT</name>
<organism evidence="1 2">
    <name type="scientific">Anaerobaca lacustris</name>
    <dbReference type="NCBI Taxonomy" id="3044600"/>
    <lineage>
        <taxon>Bacteria</taxon>
        <taxon>Pseudomonadati</taxon>
        <taxon>Planctomycetota</taxon>
        <taxon>Phycisphaerae</taxon>
        <taxon>Sedimentisphaerales</taxon>
        <taxon>Anaerobacaceae</taxon>
        <taxon>Anaerobaca</taxon>
    </lineage>
</organism>
<dbReference type="EMBL" id="JASCXX010000023">
    <property type="protein sequence ID" value="MDI6450700.1"/>
    <property type="molecule type" value="Genomic_DNA"/>
</dbReference>
<protein>
    <recommendedName>
        <fullName evidence="3">AsmA domain-containing protein</fullName>
    </recommendedName>
</protein>
<comment type="caution">
    <text evidence="1">The sequence shown here is derived from an EMBL/GenBank/DDBJ whole genome shotgun (WGS) entry which is preliminary data.</text>
</comment>
<gene>
    <name evidence="1" type="ORF">QJ522_16700</name>
</gene>
<accession>A0AAW6U1C3</accession>
<dbReference type="Proteomes" id="UP001431776">
    <property type="component" value="Unassembled WGS sequence"/>
</dbReference>
<dbReference type="GO" id="GO:0005886">
    <property type="term" value="C:plasma membrane"/>
    <property type="evidence" value="ECO:0007669"/>
    <property type="project" value="TreeGrafter"/>
</dbReference>
<sequence length="268" mass="28490">MRKPFKSVVLVLVVVVFAAIVGIDFLADSAVRTAIRRAGTRALKVPVDVEKARLSIFGGTLGLESLTVASPPGYDQTTLLDLSRGAIEVDTRSLLSDEVRIRDVRLDGMTVFVEQKGLDNNLHEVIRSLPRDERASGKKLVIDHLEITNVTVNVKLLSVPGQPDTVAFKLAPIRMTDLGRNERLDVATLTSRVLLAVALGIAEQGGGVLPKEMVSGLSGVLDKAIDLGRIIFGGGQDGASSLQKGAGEIGRGITEGLKGIVKPKGQEE</sequence>
<keyword evidence="2" id="KW-1185">Reference proteome</keyword>
<dbReference type="AlphaFoldDB" id="A0AAW6U1C3"/>
<proteinExistence type="predicted"/>
<evidence type="ECO:0000313" key="2">
    <source>
        <dbReference type="Proteomes" id="UP001431776"/>
    </source>
</evidence>